<feature type="transmembrane region" description="Helical" evidence="14">
    <location>
        <begin position="350"/>
        <end position="372"/>
    </location>
</feature>
<dbReference type="EC" id="2.4.1.117" evidence="5"/>
<dbReference type="AlphaFoldDB" id="A0A4Q5IY51"/>
<keyword evidence="9" id="KW-0256">Endoplasmic reticulum</keyword>
<dbReference type="GO" id="GO:0004581">
    <property type="term" value="F:dolichyl-phosphate beta-glucosyltransferase activity"/>
    <property type="evidence" value="ECO:0007669"/>
    <property type="project" value="UniProtKB-EC"/>
</dbReference>
<evidence type="ECO:0000256" key="13">
    <source>
        <dbReference type="ARBA" id="ARBA00045097"/>
    </source>
</evidence>
<dbReference type="Pfam" id="PF04138">
    <property type="entry name" value="GtrA_DPMS_TM"/>
    <property type="match status" value="1"/>
</dbReference>
<dbReference type="InterPro" id="IPR035518">
    <property type="entry name" value="DPG_synthase"/>
</dbReference>
<dbReference type="PANTHER" id="PTHR10859:SF91">
    <property type="entry name" value="DOLICHYL-PHOSPHATE BETA-GLUCOSYLTRANSFERASE"/>
    <property type="match status" value="1"/>
</dbReference>
<keyword evidence="18" id="KW-1185">Reference proteome</keyword>
<keyword evidence="7 17" id="KW-0808">Transferase</keyword>
<organism evidence="17 18">
    <name type="scientific">Nocardioides iriomotensis</name>
    <dbReference type="NCBI Taxonomy" id="715784"/>
    <lineage>
        <taxon>Bacteria</taxon>
        <taxon>Bacillati</taxon>
        <taxon>Actinomycetota</taxon>
        <taxon>Actinomycetes</taxon>
        <taxon>Propionibacteriales</taxon>
        <taxon>Nocardioidaceae</taxon>
        <taxon>Nocardioides</taxon>
    </lineage>
</organism>
<dbReference type="Pfam" id="PF00535">
    <property type="entry name" value="Glycos_transf_2"/>
    <property type="match status" value="1"/>
</dbReference>
<dbReference type="EMBL" id="SDPU01000027">
    <property type="protein sequence ID" value="RYU11004.1"/>
    <property type="molecule type" value="Genomic_DNA"/>
</dbReference>
<dbReference type="SUPFAM" id="SSF53448">
    <property type="entry name" value="Nucleotide-diphospho-sugar transferases"/>
    <property type="match status" value="1"/>
</dbReference>
<sequence length="407" mass="44057">MNTLPELTGTAYGAGGPAASAVRPVLEVVVPVHNEEVDLAPCVERLRAYLHTLPFSARITIADNASTDGTALVAHRLSSDHPDVRVVHLAEKGRGRALKRVWSQSESPVLVYMDVDLSTDLNALLPLVAPMLSGHSDLAIGSRLAHGSSVTRGPKRELISRGYNLLLHGTLRTRFRDAQCGFKAIRRDVARELLPLVEDDTWFFDTELLVLAERAGLRIHEVPVDWVDDPDSRVDVLRTARDDLRGIARLATALARGRMPLHEVAERLGRPLPGSRSQVLGAQIARFVTIGVLSTVAYAVLYVLLRGTLGSFTANAWALVLTAVANTAANRRVTFGVRGPRDRWRHQAQGLLILGAGLALTSGALAVLDAAAPGASRGVEVAVLTVANLVVTVARFVLMRIWVFVRR</sequence>
<evidence type="ECO:0000256" key="7">
    <source>
        <dbReference type="ARBA" id="ARBA00022679"/>
    </source>
</evidence>
<dbReference type="InterPro" id="IPR001173">
    <property type="entry name" value="Glyco_trans_2-like"/>
</dbReference>
<dbReference type="FunFam" id="3.90.550.10:FF:000131">
    <property type="entry name" value="Glycosyl transferase"/>
    <property type="match status" value="1"/>
</dbReference>
<evidence type="ECO:0000256" key="5">
    <source>
        <dbReference type="ARBA" id="ARBA00012583"/>
    </source>
</evidence>
<evidence type="ECO:0000313" key="18">
    <source>
        <dbReference type="Proteomes" id="UP000291189"/>
    </source>
</evidence>
<keyword evidence="11 14" id="KW-1133">Transmembrane helix</keyword>
<evidence type="ECO:0000256" key="12">
    <source>
        <dbReference type="ARBA" id="ARBA00023136"/>
    </source>
</evidence>
<gene>
    <name evidence="17" type="ORF">ETU37_14955</name>
</gene>
<dbReference type="InterPro" id="IPR007267">
    <property type="entry name" value="GtrA_DPMS_TM"/>
</dbReference>
<feature type="domain" description="GtrA/DPMS transmembrane" evidence="16">
    <location>
        <begin position="286"/>
        <end position="404"/>
    </location>
</feature>
<evidence type="ECO:0000256" key="8">
    <source>
        <dbReference type="ARBA" id="ARBA00022692"/>
    </source>
</evidence>
<name>A0A4Q5IY51_9ACTN</name>
<evidence type="ECO:0000256" key="9">
    <source>
        <dbReference type="ARBA" id="ARBA00022824"/>
    </source>
</evidence>
<feature type="transmembrane region" description="Helical" evidence="14">
    <location>
        <begin position="284"/>
        <end position="305"/>
    </location>
</feature>
<reference evidence="17 18" key="1">
    <citation type="submission" date="2019-01" db="EMBL/GenBank/DDBJ databases">
        <title>Nocardioides guangzhouensis sp. nov., an actinobacterium isolated from soil.</title>
        <authorList>
            <person name="Fu Y."/>
            <person name="Cai Y."/>
            <person name="Lin Z."/>
            <person name="Chen P."/>
        </authorList>
    </citation>
    <scope>NUCLEOTIDE SEQUENCE [LARGE SCALE GENOMIC DNA]</scope>
    <source>
        <strain evidence="17 18">NBRC 105384</strain>
    </source>
</reference>
<comment type="pathway">
    <text evidence="3">Protein modification; protein glycosylation.</text>
</comment>
<feature type="domain" description="Glycosyltransferase 2-like" evidence="15">
    <location>
        <begin position="28"/>
        <end position="193"/>
    </location>
</feature>
<dbReference type="OrthoDB" id="2369748at2"/>
<evidence type="ECO:0000256" key="4">
    <source>
        <dbReference type="ARBA" id="ARBA00006739"/>
    </source>
</evidence>
<dbReference type="Proteomes" id="UP000291189">
    <property type="component" value="Unassembled WGS sequence"/>
</dbReference>
<dbReference type="GO" id="GO:0006487">
    <property type="term" value="P:protein N-linked glycosylation"/>
    <property type="evidence" value="ECO:0007669"/>
    <property type="project" value="TreeGrafter"/>
</dbReference>
<dbReference type="RefSeq" id="WP_129988144.1">
    <property type="nucleotide sequence ID" value="NZ_SDPU01000027.1"/>
</dbReference>
<evidence type="ECO:0000259" key="15">
    <source>
        <dbReference type="Pfam" id="PF00535"/>
    </source>
</evidence>
<keyword evidence="6" id="KW-0328">Glycosyltransferase</keyword>
<protein>
    <recommendedName>
        <fullName evidence="5">dolichyl-phosphate beta-glucosyltransferase</fullName>
        <ecNumber evidence="5">2.4.1.117</ecNumber>
    </recommendedName>
</protein>
<evidence type="ECO:0000256" key="10">
    <source>
        <dbReference type="ARBA" id="ARBA00022968"/>
    </source>
</evidence>
<evidence type="ECO:0000313" key="17">
    <source>
        <dbReference type="EMBL" id="RYU11004.1"/>
    </source>
</evidence>
<dbReference type="GO" id="GO:0016020">
    <property type="term" value="C:membrane"/>
    <property type="evidence" value="ECO:0007669"/>
    <property type="project" value="UniProtKB-SubCell"/>
</dbReference>
<feature type="transmembrane region" description="Helical" evidence="14">
    <location>
        <begin position="378"/>
        <end position="398"/>
    </location>
</feature>
<keyword evidence="10" id="KW-0735">Signal-anchor</keyword>
<evidence type="ECO:0000256" key="2">
    <source>
        <dbReference type="ARBA" id="ARBA00004389"/>
    </source>
</evidence>
<dbReference type="InterPro" id="IPR029044">
    <property type="entry name" value="Nucleotide-diphossugar_trans"/>
</dbReference>
<keyword evidence="12 14" id="KW-0472">Membrane</keyword>
<dbReference type="CDD" id="cd04188">
    <property type="entry name" value="DPG_synthase"/>
    <property type="match status" value="1"/>
</dbReference>
<evidence type="ECO:0000256" key="3">
    <source>
        <dbReference type="ARBA" id="ARBA00004922"/>
    </source>
</evidence>
<comment type="similarity">
    <text evidence="4">Belongs to the glycosyltransferase 2 family.</text>
</comment>
<proteinExistence type="inferred from homology"/>
<dbReference type="Gene3D" id="3.90.550.10">
    <property type="entry name" value="Spore Coat Polysaccharide Biosynthesis Protein SpsA, Chain A"/>
    <property type="match status" value="1"/>
</dbReference>
<evidence type="ECO:0000259" key="16">
    <source>
        <dbReference type="Pfam" id="PF04138"/>
    </source>
</evidence>
<dbReference type="GO" id="GO:0000271">
    <property type="term" value="P:polysaccharide biosynthetic process"/>
    <property type="evidence" value="ECO:0007669"/>
    <property type="project" value="InterPro"/>
</dbReference>
<comment type="catalytic activity">
    <reaction evidence="13">
        <text>a di-trans,poly-cis-dolichyl phosphate + UDP-alpha-D-glucose = a di-trans,poly-cis-dolichyl beta-D-glucosyl phosphate + UDP</text>
        <dbReference type="Rhea" id="RHEA:15401"/>
        <dbReference type="Rhea" id="RHEA-COMP:19498"/>
        <dbReference type="Rhea" id="RHEA-COMP:19502"/>
        <dbReference type="ChEBI" id="CHEBI:57525"/>
        <dbReference type="ChEBI" id="CHEBI:57683"/>
        <dbReference type="ChEBI" id="CHEBI:58223"/>
        <dbReference type="ChEBI" id="CHEBI:58885"/>
        <dbReference type="EC" id="2.4.1.117"/>
    </reaction>
    <physiologicalReaction direction="left-to-right" evidence="13">
        <dbReference type="Rhea" id="RHEA:15402"/>
    </physiologicalReaction>
</comment>
<evidence type="ECO:0000256" key="11">
    <source>
        <dbReference type="ARBA" id="ARBA00022989"/>
    </source>
</evidence>
<accession>A0A4Q5IY51</accession>
<comment type="subcellular location">
    <subcellularLocation>
        <location evidence="2">Endoplasmic reticulum membrane</location>
        <topology evidence="2">Single-pass membrane protein</topology>
    </subcellularLocation>
    <subcellularLocation>
        <location evidence="1">Membrane</location>
        <topology evidence="1">Multi-pass membrane protein</topology>
    </subcellularLocation>
</comment>
<keyword evidence="8 14" id="KW-0812">Transmembrane</keyword>
<evidence type="ECO:0000256" key="6">
    <source>
        <dbReference type="ARBA" id="ARBA00022676"/>
    </source>
</evidence>
<comment type="caution">
    <text evidence="17">The sequence shown here is derived from an EMBL/GenBank/DDBJ whole genome shotgun (WGS) entry which is preliminary data.</text>
</comment>
<evidence type="ECO:0000256" key="1">
    <source>
        <dbReference type="ARBA" id="ARBA00004141"/>
    </source>
</evidence>
<evidence type="ECO:0000256" key="14">
    <source>
        <dbReference type="SAM" id="Phobius"/>
    </source>
</evidence>
<dbReference type="PANTHER" id="PTHR10859">
    <property type="entry name" value="GLYCOSYL TRANSFERASE"/>
    <property type="match status" value="1"/>
</dbReference>